<gene>
    <name evidence="3" type="ORF">FRZ54_04730</name>
</gene>
<feature type="signal peptide" evidence="2">
    <location>
        <begin position="1"/>
        <end position="23"/>
    </location>
</feature>
<accession>A0A5B8US49</accession>
<evidence type="ECO:0000256" key="1">
    <source>
        <dbReference type="SAM" id="Coils"/>
    </source>
</evidence>
<evidence type="ECO:0000256" key="2">
    <source>
        <dbReference type="SAM" id="SignalP"/>
    </source>
</evidence>
<name>A0A5B8US49_9SPHI</name>
<dbReference type="AlphaFoldDB" id="A0A5B8US49"/>
<organism evidence="3 4">
    <name type="scientific">Mucilaginibacter ginsenosidivorans</name>
    <dbReference type="NCBI Taxonomy" id="398053"/>
    <lineage>
        <taxon>Bacteria</taxon>
        <taxon>Pseudomonadati</taxon>
        <taxon>Bacteroidota</taxon>
        <taxon>Sphingobacteriia</taxon>
        <taxon>Sphingobacteriales</taxon>
        <taxon>Sphingobacteriaceae</taxon>
        <taxon>Mucilaginibacter</taxon>
    </lineage>
</organism>
<reference evidence="3 4" key="1">
    <citation type="journal article" date="2017" name="Curr. Microbiol.">
        <title>Mucilaginibacter ginsenosidivorans sp. nov., Isolated from Soil of Ginseng Field.</title>
        <authorList>
            <person name="Kim M.M."/>
            <person name="Siddiqi M.Z."/>
            <person name="Im W.T."/>
        </authorList>
    </citation>
    <scope>NUCLEOTIDE SEQUENCE [LARGE SCALE GENOMIC DNA]</scope>
    <source>
        <strain evidence="3 4">Gsoil 3017</strain>
    </source>
</reference>
<keyword evidence="1" id="KW-0175">Coiled coil</keyword>
<feature type="coiled-coil region" evidence="1">
    <location>
        <begin position="42"/>
        <end position="69"/>
    </location>
</feature>
<dbReference type="RefSeq" id="WP_147030494.1">
    <property type="nucleotide sequence ID" value="NZ_CP042436.1"/>
</dbReference>
<proteinExistence type="predicted"/>
<keyword evidence="4" id="KW-1185">Reference proteome</keyword>
<dbReference type="Proteomes" id="UP000321479">
    <property type="component" value="Chromosome"/>
</dbReference>
<keyword evidence="2" id="KW-0732">Signal</keyword>
<dbReference type="EMBL" id="CP042436">
    <property type="protein sequence ID" value="QEC61917.1"/>
    <property type="molecule type" value="Genomic_DNA"/>
</dbReference>
<dbReference type="OrthoDB" id="793529at2"/>
<dbReference type="KEGG" id="mgin:FRZ54_04730"/>
<evidence type="ECO:0000313" key="4">
    <source>
        <dbReference type="Proteomes" id="UP000321479"/>
    </source>
</evidence>
<dbReference type="PROSITE" id="PS51257">
    <property type="entry name" value="PROKAR_LIPOPROTEIN"/>
    <property type="match status" value="1"/>
</dbReference>
<feature type="chain" id="PRO_5022893558" evidence="2">
    <location>
        <begin position="24"/>
        <end position="223"/>
    </location>
</feature>
<evidence type="ECO:0000313" key="3">
    <source>
        <dbReference type="EMBL" id="QEC61917.1"/>
    </source>
</evidence>
<protein>
    <submittedName>
        <fullName evidence="3">Conjugal transfer protein TraI</fullName>
    </submittedName>
</protein>
<sequence>MKWKKISMLTAILVISCSMQLSAQIPIVGLITSAVKKVIVAIDLKVQQMQNKTIALQNAEKELENKMALGNLNDISGWLDKEKKLYADYYRELHQVKSVISTYELVKAVVKQQEQLVNEYHQAFGLFQRDQNFSTDDLNNMRGVYRGILDASVQNLNEVLLAITNLSTSMSDAERLALIHKAATGLQHNMDDLRQYNSGNIQLSLRRAEDQQSRAAIKKLYGL</sequence>